<dbReference type="InterPro" id="IPR003305">
    <property type="entry name" value="CenC_carb-bd"/>
</dbReference>
<name>A0ABW3N3I3_9FLAO</name>
<feature type="chain" id="PRO_5046754329" evidence="3">
    <location>
        <begin position="19"/>
        <end position="412"/>
    </location>
</feature>
<sequence>MKKITFLLFTILPMLVLGQDVVYDFNTDGDLEGFTQGGMSNLTASGGIISNDTWAGGFQQLRTPAGLNLVESDYTLLGIRVENSTDFETWQVVNYDTGSTAAGQGALVDFTMPTVANGTGFTDFIIAIPVNPDNSGTIDRIGIRAKGTVTTGILKVDKWVIFNVSPENIVTNGDFESGLTPWTSSGPEANAALLVPGNGGGNAGRLELNATTTSNNFLDNVIYDFGAVQPSQTITVSFDIKSNRINLVHQVLFETYLSGVKTNENTGIVSSLGAADTWETISFNKPIANDFDQIVFRYKLRQNGSDPAANNLDYVDIDNVVCNITPAQALSNNDFKQTSFVVYPNPAQNVLNIKGINTLKEVTLYDLTGKLVLKNTDLSSNTIDLSNLKVGIYMVRIIDEFGNTSTQKIMKN</sequence>
<gene>
    <name evidence="6" type="ORF">ACFQ1Q_03260</name>
</gene>
<accession>A0ABW3N3I3</accession>
<dbReference type="InterPro" id="IPR008979">
    <property type="entry name" value="Galactose-bd-like_sf"/>
</dbReference>
<dbReference type="EMBL" id="JBHTJL010000009">
    <property type="protein sequence ID" value="MFD1062252.1"/>
    <property type="molecule type" value="Genomic_DNA"/>
</dbReference>
<keyword evidence="1 3" id="KW-0732">Signal</keyword>
<protein>
    <submittedName>
        <fullName evidence="6">T9SS type A sorting domain-containing protein</fullName>
    </submittedName>
</protein>
<evidence type="ECO:0000256" key="2">
    <source>
        <dbReference type="ARBA" id="ARBA00022801"/>
    </source>
</evidence>
<feature type="domain" description="Secretion system C-terminal sorting" evidence="5">
    <location>
        <begin position="342"/>
        <end position="409"/>
    </location>
</feature>
<reference evidence="7" key="1">
    <citation type="journal article" date="2019" name="Int. J. Syst. Evol. Microbiol.">
        <title>The Global Catalogue of Microorganisms (GCM) 10K type strain sequencing project: providing services to taxonomists for standard genome sequencing and annotation.</title>
        <authorList>
            <consortium name="The Broad Institute Genomics Platform"/>
            <consortium name="The Broad Institute Genome Sequencing Center for Infectious Disease"/>
            <person name="Wu L."/>
            <person name="Ma J."/>
        </authorList>
    </citation>
    <scope>NUCLEOTIDE SEQUENCE [LARGE SCALE GENOMIC DNA]</scope>
    <source>
        <strain evidence="7">CCUG 62215</strain>
    </source>
</reference>
<dbReference type="Pfam" id="PF02018">
    <property type="entry name" value="CBM_4_9"/>
    <property type="match status" value="1"/>
</dbReference>
<organism evidence="6 7">
    <name type="scientific">Winogradskyella litorisediminis</name>
    <dbReference type="NCBI Taxonomy" id="1156618"/>
    <lineage>
        <taxon>Bacteria</taxon>
        <taxon>Pseudomonadati</taxon>
        <taxon>Bacteroidota</taxon>
        <taxon>Flavobacteriia</taxon>
        <taxon>Flavobacteriales</taxon>
        <taxon>Flavobacteriaceae</taxon>
        <taxon>Winogradskyella</taxon>
    </lineage>
</organism>
<dbReference type="RefSeq" id="WP_386127939.1">
    <property type="nucleotide sequence ID" value="NZ_JBHTJL010000009.1"/>
</dbReference>
<evidence type="ECO:0000313" key="7">
    <source>
        <dbReference type="Proteomes" id="UP001597013"/>
    </source>
</evidence>
<dbReference type="Gene3D" id="2.60.120.260">
    <property type="entry name" value="Galactose-binding domain-like"/>
    <property type="match status" value="1"/>
</dbReference>
<evidence type="ECO:0000259" key="5">
    <source>
        <dbReference type="Pfam" id="PF18962"/>
    </source>
</evidence>
<evidence type="ECO:0000256" key="3">
    <source>
        <dbReference type="SAM" id="SignalP"/>
    </source>
</evidence>
<feature type="domain" description="CBM-cenC" evidence="4">
    <location>
        <begin position="168"/>
        <end position="296"/>
    </location>
</feature>
<keyword evidence="7" id="KW-1185">Reference proteome</keyword>
<dbReference type="NCBIfam" id="TIGR04183">
    <property type="entry name" value="Por_Secre_tail"/>
    <property type="match status" value="1"/>
</dbReference>
<evidence type="ECO:0000256" key="1">
    <source>
        <dbReference type="ARBA" id="ARBA00022729"/>
    </source>
</evidence>
<dbReference type="Proteomes" id="UP001597013">
    <property type="component" value="Unassembled WGS sequence"/>
</dbReference>
<feature type="signal peptide" evidence="3">
    <location>
        <begin position="1"/>
        <end position="18"/>
    </location>
</feature>
<dbReference type="Pfam" id="PF18962">
    <property type="entry name" value="Por_Secre_tail"/>
    <property type="match status" value="1"/>
</dbReference>
<evidence type="ECO:0000259" key="4">
    <source>
        <dbReference type="Pfam" id="PF02018"/>
    </source>
</evidence>
<dbReference type="SUPFAM" id="SSF49785">
    <property type="entry name" value="Galactose-binding domain-like"/>
    <property type="match status" value="1"/>
</dbReference>
<evidence type="ECO:0000313" key="6">
    <source>
        <dbReference type="EMBL" id="MFD1062252.1"/>
    </source>
</evidence>
<dbReference type="InterPro" id="IPR026444">
    <property type="entry name" value="Secre_tail"/>
</dbReference>
<comment type="caution">
    <text evidence="6">The sequence shown here is derived from an EMBL/GenBank/DDBJ whole genome shotgun (WGS) entry which is preliminary data.</text>
</comment>
<keyword evidence="2" id="KW-0378">Hydrolase</keyword>
<proteinExistence type="predicted"/>